<gene>
    <name evidence="2" type="ORF">WR25_27219</name>
</gene>
<dbReference type="GO" id="GO:0051260">
    <property type="term" value="P:protein homooligomerization"/>
    <property type="evidence" value="ECO:0007669"/>
    <property type="project" value="InterPro"/>
</dbReference>
<comment type="caution">
    <text evidence="2">The sequence shown here is derived from an EMBL/GenBank/DDBJ whole genome shotgun (WGS) entry which is preliminary data.</text>
</comment>
<organism evidence="2 3">
    <name type="scientific">Diploscapter pachys</name>
    <dbReference type="NCBI Taxonomy" id="2018661"/>
    <lineage>
        <taxon>Eukaryota</taxon>
        <taxon>Metazoa</taxon>
        <taxon>Ecdysozoa</taxon>
        <taxon>Nematoda</taxon>
        <taxon>Chromadorea</taxon>
        <taxon>Rhabditida</taxon>
        <taxon>Rhabditina</taxon>
        <taxon>Rhabditomorpha</taxon>
        <taxon>Rhabditoidea</taxon>
        <taxon>Rhabditidae</taxon>
        <taxon>Diploscapter</taxon>
    </lineage>
</organism>
<dbReference type="OrthoDB" id="2414723at2759"/>
<dbReference type="InterPro" id="IPR011333">
    <property type="entry name" value="SKP1/BTB/POZ_sf"/>
</dbReference>
<accession>A0A2A2JS46</accession>
<sequence length="92" mass="10755">MDPPRPRRDTRFNTMIPYEQQQQQQQSMGLGLQSNGLEDRGTIFINRDGELFRYVLQYMRDGQNTVLPEDISLLRQLVVSDNCGNPYDTKMD</sequence>
<evidence type="ECO:0000313" key="2">
    <source>
        <dbReference type="EMBL" id="PAV64500.1"/>
    </source>
</evidence>
<dbReference type="Pfam" id="PF02214">
    <property type="entry name" value="BTB_2"/>
    <property type="match status" value="1"/>
</dbReference>
<name>A0A2A2JS46_9BILA</name>
<evidence type="ECO:0000313" key="3">
    <source>
        <dbReference type="Proteomes" id="UP000218231"/>
    </source>
</evidence>
<dbReference type="Proteomes" id="UP000218231">
    <property type="component" value="Unassembled WGS sequence"/>
</dbReference>
<feature type="domain" description="Potassium channel tetramerisation-type BTB" evidence="1">
    <location>
        <begin position="37"/>
        <end position="68"/>
    </location>
</feature>
<proteinExistence type="predicted"/>
<dbReference type="InterPro" id="IPR003131">
    <property type="entry name" value="T1-type_BTB"/>
</dbReference>
<dbReference type="STRING" id="2018661.A0A2A2JS46"/>
<protein>
    <recommendedName>
        <fullName evidence="1">Potassium channel tetramerisation-type BTB domain-containing protein</fullName>
    </recommendedName>
</protein>
<evidence type="ECO:0000259" key="1">
    <source>
        <dbReference type="Pfam" id="PF02214"/>
    </source>
</evidence>
<dbReference type="SUPFAM" id="SSF54695">
    <property type="entry name" value="POZ domain"/>
    <property type="match status" value="1"/>
</dbReference>
<dbReference type="AlphaFoldDB" id="A0A2A2JS46"/>
<reference evidence="2 3" key="1">
    <citation type="journal article" date="2017" name="Curr. Biol.">
        <title>Genome architecture and evolution of a unichromosomal asexual nematode.</title>
        <authorList>
            <person name="Fradin H."/>
            <person name="Zegar C."/>
            <person name="Gutwein M."/>
            <person name="Lucas J."/>
            <person name="Kovtun M."/>
            <person name="Corcoran D."/>
            <person name="Baugh L.R."/>
            <person name="Kiontke K."/>
            <person name="Gunsalus K."/>
            <person name="Fitch D.H."/>
            <person name="Piano F."/>
        </authorList>
    </citation>
    <scope>NUCLEOTIDE SEQUENCE [LARGE SCALE GENOMIC DNA]</scope>
    <source>
        <strain evidence="2">PF1309</strain>
    </source>
</reference>
<dbReference type="Gene3D" id="3.30.710.10">
    <property type="entry name" value="Potassium Channel Kv1.1, Chain A"/>
    <property type="match status" value="1"/>
</dbReference>
<keyword evidence="3" id="KW-1185">Reference proteome</keyword>
<dbReference type="EMBL" id="LIAE01010254">
    <property type="protein sequence ID" value="PAV64500.1"/>
    <property type="molecule type" value="Genomic_DNA"/>
</dbReference>